<feature type="domain" description="RING-type" evidence="2">
    <location>
        <begin position="115"/>
        <end position="158"/>
    </location>
</feature>
<keyword evidence="1" id="KW-0862">Zinc</keyword>
<dbReference type="SMART" id="SM00184">
    <property type="entry name" value="RING"/>
    <property type="match status" value="1"/>
</dbReference>
<dbReference type="PANTHER" id="PTHR45676">
    <property type="entry name" value="RING-H2 FINGER PROTEIN ATL51-RELATED"/>
    <property type="match status" value="1"/>
</dbReference>
<organism evidence="3 4">
    <name type="scientific">Marchantia polymorpha</name>
    <name type="common">Common liverwort</name>
    <name type="synonym">Marchantia aquatica</name>
    <dbReference type="NCBI Taxonomy" id="3197"/>
    <lineage>
        <taxon>Eukaryota</taxon>
        <taxon>Viridiplantae</taxon>
        <taxon>Streptophyta</taxon>
        <taxon>Embryophyta</taxon>
        <taxon>Marchantiophyta</taxon>
        <taxon>Marchantiopsida</taxon>
        <taxon>Marchantiidae</taxon>
        <taxon>Marchantiales</taxon>
        <taxon>Marchantiaceae</taxon>
        <taxon>Marchantia</taxon>
    </lineage>
</organism>
<dbReference type="Gramene" id="Mp6g19130.1">
    <property type="protein sequence ID" value="Mp6g19130.1.cds1"/>
    <property type="gene ID" value="Mp6g19130"/>
</dbReference>
<dbReference type="Gene3D" id="3.30.40.10">
    <property type="entry name" value="Zinc/RING finger domain, C3HC4 (zinc finger)"/>
    <property type="match status" value="1"/>
</dbReference>
<dbReference type="PANTHER" id="PTHR45676:SF41">
    <property type="entry name" value="RING-H2 FINGER PROTEIN ATL66"/>
    <property type="match status" value="1"/>
</dbReference>
<accession>A0A2R6X090</accession>
<dbReference type="GO" id="GO:0008270">
    <property type="term" value="F:zinc ion binding"/>
    <property type="evidence" value="ECO:0007669"/>
    <property type="project" value="UniProtKB-KW"/>
</dbReference>
<proteinExistence type="predicted"/>
<reference evidence="4" key="1">
    <citation type="journal article" date="2017" name="Cell">
        <title>Insights into land plant evolution garnered from the Marchantia polymorpha genome.</title>
        <authorList>
            <person name="Bowman J.L."/>
            <person name="Kohchi T."/>
            <person name="Yamato K.T."/>
            <person name="Jenkins J."/>
            <person name="Shu S."/>
            <person name="Ishizaki K."/>
            <person name="Yamaoka S."/>
            <person name="Nishihama R."/>
            <person name="Nakamura Y."/>
            <person name="Berger F."/>
            <person name="Adam C."/>
            <person name="Aki S.S."/>
            <person name="Althoff F."/>
            <person name="Araki T."/>
            <person name="Arteaga-Vazquez M.A."/>
            <person name="Balasubrmanian S."/>
            <person name="Barry K."/>
            <person name="Bauer D."/>
            <person name="Boehm C.R."/>
            <person name="Briginshaw L."/>
            <person name="Caballero-Perez J."/>
            <person name="Catarino B."/>
            <person name="Chen F."/>
            <person name="Chiyoda S."/>
            <person name="Chovatia M."/>
            <person name="Davies K.M."/>
            <person name="Delmans M."/>
            <person name="Demura T."/>
            <person name="Dierschke T."/>
            <person name="Dolan L."/>
            <person name="Dorantes-Acosta A.E."/>
            <person name="Eklund D.M."/>
            <person name="Florent S.N."/>
            <person name="Flores-Sandoval E."/>
            <person name="Fujiyama A."/>
            <person name="Fukuzawa H."/>
            <person name="Galik B."/>
            <person name="Grimanelli D."/>
            <person name="Grimwood J."/>
            <person name="Grossniklaus U."/>
            <person name="Hamada T."/>
            <person name="Haseloff J."/>
            <person name="Hetherington A.J."/>
            <person name="Higo A."/>
            <person name="Hirakawa Y."/>
            <person name="Hundley H.N."/>
            <person name="Ikeda Y."/>
            <person name="Inoue K."/>
            <person name="Inoue S.I."/>
            <person name="Ishida S."/>
            <person name="Jia Q."/>
            <person name="Kakita M."/>
            <person name="Kanazawa T."/>
            <person name="Kawai Y."/>
            <person name="Kawashima T."/>
            <person name="Kennedy M."/>
            <person name="Kinose K."/>
            <person name="Kinoshita T."/>
            <person name="Kohara Y."/>
            <person name="Koide E."/>
            <person name="Komatsu K."/>
            <person name="Kopischke S."/>
            <person name="Kubo M."/>
            <person name="Kyozuka J."/>
            <person name="Lagercrantz U."/>
            <person name="Lin S.S."/>
            <person name="Lindquist E."/>
            <person name="Lipzen A.M."/>
            <person name="Lu C.W."/>
            <person name="De Luna E."/>
            <person name="Martienssen R.A."/>
            <person name="Minamino N."/>
            <person name="Mizutani M."/>
            <person name="Mizutani M."/>
            <person name="Mochizuki N."/>
            <person name="Monte I."/>
            <person name="Mosher R."/>
            <person name="Nagasaki H."/>
            <person name="Nakagami H."/>
            <person name="Naramoto S."/>
            <person name="Nishitani K."/>
            <person name="Ohtani M."/>
            <person name="Okamoto T."/>
            <person name="Okumura M."/>
            <person name="Phillips J."/>
            <person name="Pollak B."/>
            <person name="Reinders A."/>
            <person name="Rovekamp M."/>
            <person name="Sano R."/>
            <person name="Sawa S."/>
            <person name="Schmid M.W."/>
            <person name="Shirakawa M."/>
            <person name="Solano R."/>
            <person name="Spunde A."/>
            <person name="Suetsugu N."/>
            <person name="Sugano S."/>
            <person name="Sugiyama A."/>
            <person name="Sun R."/>
            <person name="Suzuki Y."/>
            <person name="Takenaka M."/>
            <person name="Takezawa D."/>
            <person name="Tomogane H."/>
            <person name="Tsuzuki M."/>
            <person name="Ueda T."/>
            <person name="Umeda M."/>
            <person name="Ward J.M."/>
            <person name="Watanabe Y."/>
            <person name="Yazaki K."/>
            <person name="Yokoyama R."/>
            <person name="Yoshitake Y."/>
            <person name="Yotsui I."/>
            <person name="Zachgo S."/>
            <person name="Schmutz J."/>
        </authorList>
    </citation>
    <scope>NUCLEOTIDE SEQUENCE [LARGE SCALE GENOMIC DNA]</scope>
    <source>
        <strain evidence="4">Tak-1</strain>
    </source>
</reference>
<keyword evidence="1" id="KW-0479">Metal-binding</keyword>
<dbReference type="Proteomes" id="UP000244005">
    <property type="component" value="Unassembled WGS sequence"/>
</dbReference>
<evidence type="ECO:0000313" key="4">
    <source>
        <dbReference type="Proteomes" id="UP000244005"/>
    </source>
</evidence>
<protein>
    <recommendedName>
        <fullName evidence="2">RING-type domain-containing protein</fullName>
    </recommendedName>
</protein>
<dbReference type="InterPro" id="IPR001841">
    <property type="entry name" value="Znf_RING"/>
</dbReference>
<keyword evidence="1" id="KW-0863">Zinc-finger</keyword>
<dbReference type="AlphaFoldDB" id="A0A2R6X090"/>
<evidence type="ECO:0000313" key="3">
    <source>
        <dbReference type="EMBL" id="PTQ39509.1"/>
    </source>
</evidence>
<dbReference type="Pfam" id="PF13639">
    <property type="entry name" value="zf-RING_2"/>
    <property type="match status" value="1"/>
</dbReference>
<name>A0A2R6X090_MARPO</name>
<gene>
    <name evidence="3" type="ORF">MARPO_0045s0150</name>
</gene>
<dbReference type="InterPro" id="IPR013083">
    <property type="entry name" value="Znf_RING/FYVE/PHD"/>
</dbReference>
<dbReference type="PROSITE" id="PS50089">
    <property type="entry name" value="ZF_RING_2"/>
    <property type="match status" value="1"/>
</dbReference>
<keyword evidence="4" id="KW-1185">Reference proteome</keyword>
<dbReference type="OrthoDB" id="8062037at2759"/>
<evidence type="ECO:0000256" key="1">
    <source>
        <dbReference type="PROSITE-ProRule" id="PRU00175"/>
    </source>
</evidence>
<evidence type="ECO:0000259" key="2">
    <source>
        <dbReference type="PROSITE" id="PS50089"/>
    </source>
</evidence>
<dbReference type="EMBL" id="KZ772717">
    <property type="protein sequence ID" value="PTQ39509.1"/>
    <property type="molecule type" value="Genomic_DNA"/>
</dbReference>
<dbReference type="SUPFAM" id="SSF57850">
    <property type="entry name" value="RING/U-box"/>
    <property type="match status" value="1"/>
</dbReference>
<sequence length="186" mass="22000">MHVMHHYLLKLKRIDYEAEPPRCQLIMSKMEEFVMKFYKLAVSVFWRMHEVLEEATKFLPCLLMICWSARSHMGPPEYEIDDANVDENPLLVEKIKGYLKEIQLTRSNRKEADDCTVCLSEFMDNESVYKLPGCNHLFHKVCLTQWLLLNKTTCPLCRCNLDRVDEIHLSEIPFQERQMGITVDQD</sequence>